<dbReference type="Pfam" id="PF00717">
    <property type="entry name" value="Peptidase_S24"/>
    <property type="match status" value="1"/>
</dbReference>
<evidence type="ECO:0000259" key="4">
    <source>
        <dbReference type="Pfam" id="PF00717"/>
    </source>
</evidence>
<proteinExistence type="predicted"/>
<evidence type="ECO:0000256" key="2">
    <source>
        <dbReference type="ARBA" id="ARBA00023125"/>
    </source>
</evidence>
<dbReference type="Gene3D" id="2.10.109.10">
    <property type="entry name" value="Umud Fragment, subunit A"/>
    <property type="match status" value="1"/>
</dbReference>
<dbReference type="InterPro" id="IPR015927">
    <property type="entry name" value="Peptidase_S24_S26A/B/C"/>
</dbReference>
<dbReference type="AlphaFoldDB" id="A0A9X2ZC73"/>
<dbReference type="EMBL" id="JAOZEW010000002">
    <property type="protein sequence ID" value="MCV9926640.1"/>
    <property type="molecule type" value="Genomic_DNA"/>
</dbReference>
<dbReference type="SUPFAM" id="SSF51306">
    <property type="entry name" value="LexA/Signal peptidase"/>
    <property type="match status" value="1"/>
</dbReference>
<comment type="caution">
    <text evidence="5">The sequence shown here is derived from an EMBL/GenBank/DDBJ whole genome shotgun (WGS) entry which is preliminary data.</text>
</comment>
<organism evidence="5 6">
    <name type="scientific">Flavobacterium shii</name>
    <dbReference type="NCBI Taxonomy" id="2987687"/>
    <lineage>
        <taxon>Bacteria</taxon>
        <taxon>Pseudomonadati</taxon>
        <taxon>Bacteroidota</taxon>
        <taxon>Flavobacteriia</taxon>
        <taxon>Flavobacteriales</taxon>
        <taxon>Flavobacteriaceae</taxon>
        <taxon>Flavobacterium</taxon>
    </lineage>
</organism>
<keyword evidence="3" id="KW-0804">Transcription</keyword>
<dbReference type="PANTHER" id="PTHR40661">
    <property type="match status" value="1"/>
</dbReference>
<dbReference type="Proteomes" id="UP001151079">
    <property type="component" value="Unassembled WGS sequence"/>
</dbReference>
<keyword evidence="6" id="KW-1185">Reference proteome</keyword>
<dbReference type="PANTHER" id="PTHR40661:SF1">
    <property type="entry name" value="HTH CRO_C1-TYPE DOMAIN-CONTAINING PROTEIN"/>
    <property type="match status" value="1"/>
</dbReference>
<evidence type="ECO:0000256" key="3">
    <source>
        <dbReference type="ARBA" id="ARBA00023163"/>
    </source>
</evidence>
<evidence type="ECO:0000313" key="5">
    <source>
        <dbReference type="EMBL" id="MCV9926640.1"/>
    </source>
</evidence>
<keyword evidence="1" id="KW-0805">Transcription regulation</keyword>
<feature type="domain" description="Peptidase S24/S26A/S26B/S26C" evidence="4">
    <location>
        <begin position="99"/>
        <end position="218"/>
    </location>
</feature>
<protein>
    <submittedName>
        <fullName evidence="5">S24 family peptidase</fullName>
    </submittedName>
</protein>
<evidence type="ECO:0000313" key="6">
    <source>
        <dbReference type="Proteomes" id="UP001151079"/>
    </source>
</evidence>
<name>A0A9X2ZC73_9FLAO</name>
<accession>A0A9X2ZC73</accession>
<dbReference type="RefSeq" id="WP_264204830.1">
    <property type="nucleotide sequence ID" value="NZ_JAOZEW010000002.1"/>
</dbReference>
<dbReference type="GO" id="GO:0003677">
    <property type="term" value="F:DNA binding"/>
    <property type="evidence" value="ECO:0007669"/>
    <property type="project" value="UniProtKB-KW"/>
</dbReference>
<reference evidence="5" key="1">
    <citation type="submission" date="2022-10" db="EMBL/GenBank/DDBJ databases">
        <title>Two novel species of Flavobacterium.</title>
        <authorList>
            <person name="Liu Q."/>
            <person name="Xin Y.-H."/>
        </authorList>
    </citation>
    <scope>NUCLEOTIDE SEQUENCE</scope>
    <source>
        <strain evidence="5">LS1R49</strain>
    </source>
</reference>
<sequence>MIVNRILQLIKYKGINKRKFYLETGLSNGYLDKVKDVGVSKIEHILNTYPDVNSEWLITGRGNMIIKPFPIGEELDIENALVQEPNSIYKVKTQKQQVPLYDVEAPAGIVSLFKDSSQAALDYISIPNLPKCDGAIYVNGDSMYPLLKSGDIIMYKKINIAAENIFWGEMYLVSLTTDDLEEFVMVKWAQKSDKGDDWIKLVSENPQHQPKDVNFKNIKGLALIKATVRINATY</sequence>
<evidence type="ECO:0000256" key="1">
    <source>
        <dbReference type="ARBA" id="ARBA00023015"/>
    </source>
</evidence>
<dbReference type="InterPro" id="IPR036286">
    <property type="entry name" value="LexA/Signal_pep-like_sf"/>
</dbReference>
<dbReference type="InterPro" id="IPR039418">
    <property type="entry name" value="LexA-like"/>
</dbReference>
<gene>
    <name evidence="5" type="ORF">OIU83_03220</name>
</gene>
<dbReference type="CDD" id="cd06529">
    <property type="entry name" value="S24_LexA-like"/>
    <property type="match status" value="1"/>
</dbReference>
<keyword evidence="2" id="KW-0238">DNA-binding</keyword>